<evidence type="ECO:0000313" key="2">
    <source>
        <dbReference type="Proteomes" id="UP000588051"/>
    </source>
</evidence>
<proteinExistence type="predicted"/>
<reference evidence="1 2" key="1">
    <citation type="submission" date="2020-06" db="EMBL/GenBank/DDBJ databases">
        <authorList>
            <person name="Qiu C."/>
            <person name="Liu Z."/>
        </authorList>
    </citation>
    <scope>NUCLEOTIDE SEQUENCE [LARGE SCALE GENOMIC DNA]</scope>
    <source>
        <strain evidence="1 2">EM 1</strain>
    </source>
</reference>
<dbReference type="EMBL" id="JABXYJ010000014">
    <property type="protein sequence ID" value="NVO79409.1"/>
    <property type="molecule type" value="Genomic_DNA"/>
</dbReference>
<organism evidence="1 2">
    <name type="scientific">Undibacterium oligocarboniphilum</name>
    <dbReference type="NCBI Taxonomy" id="666702"/>
    <lineage>
        <taxon>Bacteria</taxon>
        <taxon>Pseudomonadati</taxon>
        <taxon>Pseudomonadota</taxon>
        <taxon>Betaproteobacteria</taxon>
        <taxon>Burkholderiales</taxon>
        <taxon>Oxalobacteraceae</taxon>
        <taxon>Undibacterium</taxon>
    </lineage>
</organism>
<dbReference type="Proteomes" id="UP000588051">
    <property type="component" value="Unassembled WGS sequence"/>
</dbReference>
<protein>
    <submittedName>
        <fullName evidence="1">Antitoxin of toxin-antitoxin stability system</fullName>
    </submittedName>
</protein>
<accession>A0A850QK25</accession>
<keyword evidence="2" id="KW-1185">Reference proteome</keyword>
<gene>
    <name evidence="1" type="ORF">HV832_16440</name>
</gene>
<sequence>MMSTTLSFRTTSEFVEQTQSFAGMVGLKSSDYVREAVREKNERVMADRLANLSRKLSGKHQSFNESMDDSIGDGIA</sequence>
<name>A0A850QK25_9BURK</name>
<evidence type="ECO:0000313" key="1">
    <source>
        <dbReference type="EMBL" id="NVO79409.1"/>
    </source>
</evidence>
<dbReference type="AlphaFoldDB" id="A0A850QK25"/>
<comment type="caution">
    <text evidence="1">The sequence shown here is derived from an EMBL/GenBank/DDBJ whole genome shotgun (WGS) entry which is preliminary data.</text>
</comment>